<dbReference type="EMBL" id="CADCVQ010000121">
    <property type="protein sequence ID" value="CAA9513921.1"/>
    <property type="molecule type" value="Genomic_DNA"/>
</dbReference>
<evidence type="ECO:0000313" key="2">
    <source>
        <dbReference type="EMBL" id="CAA9513921.1"/>
    </source>
</evidence>
<evidence type="ECO:0008006" key="3">
    <source>
        <dbReference type="Google" id="ProtNLM"/>
    </source>
</evidence>
<keyword evidence="1" id="KW-1133">Transmembrane helix</keyword>
<sequence>RALAVVLAGAAAALALPALAGAVALERLVLGPAVARLAADYATLPLAVAAGDVLLVGGALALMCALAVLGVTRSATREPVAAGLERAD</sequence>
<evidence type="ECO:0000256" key="1">
    <source>
        <dbReference type="SAM" id="Phobius"/>
    </source>
</evidence>
<dbReference type="AlphaFoldDB" id="A0A6J4T5U6"/>
<reference evidence="2" key="1">
    <citation type="submission" date="2020-02" db="EMBL/GenBank/DDBJ databases">
        <authorList>
            <person name="Meier V. D."/>
        </authorList>
    </citation>
    <scope>NUCLEOTIDE SEQUENCE</scope>
    <source>
        <strain evidence="2">AVDCRST_MAG67</strain>
    </source>
</reference>
<feature type="non-terminal residue" evidence="2">
    <location>
        <position position="1"/>
    </location>
</feature>
<feature type="transmembrane region" description="Helical" evidence="1">
    <location>
        <begin position="46"/>
        <end position="69"/>
    </location>
</feature>
<accession>A0A6J4T5U6</accession>
<name>A0A6J4T5U6_9ACTN</name>
<protein>
    <recommendedName>
        <fullName evidence="3">ABC3 transporter permease protein domain-containing protein</fullName>
    </recommendedName>
</protein>
<organism evidence="2">
    <name type="scientific">uncultured Solirubrobacteraceae bacterium</name>
    <dbReference type="NCBI Taxonomy" id="1162706"/>
    <lineage>
        <taxon>Bacteria</taxon>
        <taxon>Bacillati</taxon>
        <taxon>Actinomycetota</taxon>
        <taxon>Thermoleophilia</taxon>
        <taxon>Solirubrobacterales</taxon>
        <taxon>Solirubrobacteraceae</taxon>
        <taxon>environmental samples</taxon>
    </lineage>
</organism>
<keyword evidence="1" id="KW-0472">Membrane</keyword>
<keyword evidence="1" id="KW-0812">Transmembrane</keyword>
<proteinExistence type="predicted"/>
<gene>
    <name evidence="2" type="ORF">AVDCRST_MAG67-2839</name>
</gene>